<feature type="region of interest" description="Disordered" evidence="1">
    <location>
        <begin position="146"/>
        <end position="165"/>
    </location>
</feature>
<evidence type="ECO:0000313" key="2">
    <source>
        <dbReference type="EMBL" id="KAJ2892742.1"/>
    </source>
</evidence>
<dbReference type="AlphaFoldDB" id="A0AAD5WN54"/>
<evidence type="ECO:0000313" key="3">
    <source>
        <dbReference type="Proteomes" id="UP001201980"/>
    </source>
</evidence>
<feature type="compositionally biased region" description="Basic residues" evidence="1">
    <location>
        <begin position="18"/>
        <end position="28"/>
    </location>
</feature>
<keyword evidence="3" id="KW-1185">Reference proteome</keyword>
<feature type="compositionally biased region" description="Gly residues" evidence="1">
    <location>
        <begin position="215"/>
        <end position="228"/>
    </location>
</feature>
<feature type="compositionally biased region" description="Pro residues" evidence="1">
    <location>
        <begin position="45"/>
        <end position="63"/>
    </location>
</feature>
<proteinExistence type="predicted"/>
<dbReference type="InterPro" id="IPR013169">
    <property type="entry name" value="mRNA_splic_Cwf18-like"/>
</dbReference>
<feature type="region of interest" description="Disordered" evidence="1">
    <location>
        <begin position="208"/>
        <end position="273"/>
    </location>
</feature>
<feature type="compositionally biased region" description="Basic and acidic residues" evidence="1">
    <location>
        <begin position="146"/>
        <end position="155"/>
    </location>
</feature>
<dbReference type="Proteomes" id="UP001201980">
    <property type="component" value="Unassembled WGS sequence"/>
</dbReference>
<reference evidence="2" key="1">
    <citation type="submission" date="2022-07" db="EMBL/GenBank/DDBJ databases">
        <title>Draft genome sequence of Zalerion maritima ATCC 34329, a (micro)plastics degrading marine fungus.</title>
        <authorList>
            <person name="Paco A."/>
            <person name="Goncalves M.F.M."/>
            <person name="Rocha-Santos T.A.P."/>
            <person name="Alves A."/>
        </authorList>
    </citation>
    <scope>NUCLEOTIDE SEQUENCE</scope>
    <source>
        <strain evidence="2">ATCC 34329</strain>
    </source>
</reference>
<dbReference type="PANTHER" id="PTHR31551:SF1">
    <property type="entry name" value="COILED-COIL DOMAIN-CONTAINING PROTEIN 12"/>
    <property type="match status" value="1"/>
</dbReference>
<evidence type="ECO:0000256" key="1">
    <source>
        <dbReference type="SAM" id="MobiDB-lite"/>
    </source>
</evidence>
<feature type="region of interest" description="Disordered" evidence="1">
    <location>
        <begin position="1"/>
        <end position="140"/>
    </location>
</feature>
<gene>
    <name evidence="2" type="ORF">MKZ38_009427</name>
</gene>
<feature type="compositionally biased region" description="Basic and acidic residues" evidence="1">
    <location>
        <begin position="252"/>
        <end position="273"/>
    </location>
</feature>
<comment type="caution">
    <text evidence="2">The sequence shown here is derived from an EMBL/GenBank/DDBJ whole genome shotgun (WGS) entry which is preliminary data.</text>
</comment>
<organism evidence="2 3">
    <name type="scientific">Zalerion maritima</name>
    <dbReference type="NCBI Taxonomy" id="339359"/>
    <lineage>
        <taxon>Eukaryota</taxon>
        <taxon>Fungi</taxon>
        <taxon>Dikarya</taxon>
        <taxon>Ascomycota</taxon>
        <taxon>Pezizomycotina</taxon>
        <taxon>Sordariomycetes</taxon>
        <taxon>Lulworthiomycetidae</taxon>
        <taxon>Lulworthiales</taxon>
        <taxon>Lulworthiaceae</taxon>
        <taxon>Zalerion</taxon>
    </lineage>
</organism>
<dbReference type="Pfam" id="PF08315">
    <property type="entry name" value="cwf18"/>
    <property type="match status" value="1"/>
</dbReference>
<protein>
    <submittedName>
        <fullName evidence="2">Uncharacterized protein</fullName>
    </submittedName>
</protein>
<dbReference type="GO" id="GO:0005684">
    <property type="term" value="C:U2-type spliceosomal complex"/>
    <property type="evidence" value="ECO:0007669"/>
    <property type="project" value="TreeGrafter"/>
</dbReference>
<dbReference type="GO" id="GO:0071014">
    <property type="term" value="C:post-mRNA release spliceosomal complex"/>
    <property type="evidence" value="ECO:0007669"/>
    <property type="project" value="TreeGrafter"/>
</dbReference>
<dbReference type="EMBL" id="JAKWBI020000733">
    <property type="protein sequence ID" value="KAJ2892742.1"/>
    <property type="molecule type" value="Genomic_DNA"/>
</dbReference>
<sequence length="273" mass="29394">MPSKPTALGSAAEDRKTRLAKLKSLKRKQPTDEVVPPESAREGSAPPPPPPPPASEVPSPPAAPTFEEQAQDAPVQATEPAPTSRGRAEGEEEDLDPEADVSRILLSGRNYDASARGPKLGFEAPPLGPHSPSRAATLENKAREIEAEARRRAQEEQTGEQGVDLFKLQPKKQNWDLKRDLDEKLEVLSVRTQNAINKIVRERIDEGRKAAKATGGDGNGNGKAGAGTSGKKVKGMGQDGEGVDGVALVEGLKVRERAEEEEERREREDIEMA</sequence>
<dbReference type="PANTHER" id="PTHR31551">
    <property type="entry name" value="PRE-MRNA-SPLICING FACTOR CWF18"/>
    <property type="match status" value="1"/>
</dbReference>
<feature type="compositionally biased region" description="Acidic residues" evidence="1">
    <location>
        <begin position="90"/>
        <end position="99"/>
    </location>
</feature>
<name>A0AAD5WN54_9PEZI</name>
<accession>A0AAD5WN54</accession>